<sequence>MLPELQPAASIRKQKRYAKVILDVTCRKYLDALVQNISSFYDFDWTFGTHPTIDDIFYAVEKGWMKGWEFHLNRGSPLTGIELPKYFTEHQWDELKELSRLAYGHVDTSMHHGKKVFATSTGKVYLILSDGLFDGDRVIIPGTAILHLEKMS</sequence>
<reference evidence="1" key="1">
    <citation type="submission" date="2023-08" db="EMBL/GenBank/DDBJ databases">
        <title>Reference Genome Resource for the Citrus Pathogen Phytophthora citrophthora.</title>
        <authorList>
            <person name="Moller H."/>
            <person name="Coetzee B."/>
            <person name="Rose L.J."/>
            <person name="Van Niekerk J.M."/>
        </authorList>
    </citation>
    <scope>NUCLEOTIDE SEQUENCE</scope>
    <source>
        <strain evidence="1">STE-U-9442</strain>
    </source>
</reference>
<organism evidence="1 2">
    <name type="scientific">Phytophthora citrophthora</name>
    <dbReference type="NCBI Taxonomy" id="4793"/>
    <lineage>
        <taxon>Eukaryota</taxon>
        <taxon>Sar</taxon>
        <taxon>Stramenopiles</taxon>
        <taxon>Oomycota</taxon>
        <taxon>Peronosporomycetes</taxon>
        <taxon>Peronosporales</taxon>
        <taxon>Peronosporaceae</taxon>
        <taxon>Phytophthora</taxon>
    </lineage>
</organism>
<evidence type="ECO:0000313" key="2">
    <source>
        <dbReference type="Proteomes" id="UP001259832"/>
    </source>
</evidence>
<gene>
    <name evidence="1" type="ORF">P3T76_008220</name>
</gene>
<dbReference type="AlphaFoldDB" id="A0AAD9GK35"/>
<dbReference type="EMBL" id="JASMQC010000015">
    <property type="protein sequence ID" value="KAK1939897.1"/>
    <property type="molecule type" value="Genomic_DNA"/>
</dbReference>
<proteinExistence type="predicted"/>
<keyword evidence="2" id="KW-1185">Reference proteome</keyword>
<protein>
    <submittedName>
        <fullName evidence="1">Uncharacterized protein</fullName>
    </submittedName>
</protein>
<name>A0AAD9GK35_9STRA</name>
<accession>A0AAD9GK35</accession>
<dbReference type="Proteomes" id="UP001259832">
    <property type="component" value="Unassembled WGS sequence"/>
</dbReference>
<comment type="caution">
    <text evidence="1">The sequence shown here is derived from an EMBL/GenBank/DDBJ whole genome shotgun (WGS) entry which is preliminary data.</text>
</comment>
<evidence type="ECO:0000313" key="1">
    <source>
        <dbReference type="EMBL" id="KAK1939897.1"/>
    </source>
</evidence>